<accession>A0ABP0LK72</accession>
<comment type="similarity">
    <text evidence="6">Belongs to the iron-sulfur cluster assembly SufBD family.</text>
</comment>
<dbReference type="PANTHER" id="PTHR30508">
    <property type="entry name" value="FES CLUSTER ASSEMBLY PROTEIN SUF"/>
    <property type="match status" value="1"/>
</dbReference>
<dbReference type="SUPFAM" id="SSF54909">
    <property type="entry name" value="Dimeric alpha+beta barrel"/>
    <property type="match status" value="1"/>
</dbReference>
<dbReference type="InterPro" id="IPR010231">
    <property type="entry name" value="SUF_FeS_clus_asmbl_SufB"/>
</dbReference>
<dbReference type="Gene3D" id="3.90.1150.10">
    <property type="entry name" value="Aspartate Aminotransferase, domain 1"/>
    <property type="match status" value="1"/>
</dbReference>
<dbReference type="InterPro" id="IPR037284">
    <property type="entry name" value="SUF_FeS_clus_asmbl_SufBD_sf"/>
</dbReference>
<organism evidence="9 10">
    <name type="scientific">Durusdinium trenchii</name>
    <dbReference type="NCBI Taxonomy" id="1381693"/>
    <lineage>
        <taxon>Eukaryota</taxon>
        <taxon>Sar</taxon>
        <taxon>Alveolata</taxon>
        <taxon>Dinophyceae</taxon>
        <taxon>Suessiales</taxon>
        <taxon>Symbiodiniaceae</taxon>
        <taxon>Durusdinium</taxon>
    </lineage>
</organism>
<dbReference type="Gene3D" id="3.30.70.100">
    <property type="match status" value="1"/>
</dbReference>
<dbReference type="Gene3D" id="3.40.640.10">
    <property type="entry name" value="Type I PLP-dependent aspartate aminotransferase-like (Major domain)"/>
    <property type="match status" value="1"/>
</dbReference>
<dbReference type="Pfam" id="PF19295">
    <property type="entry name" value="SufBD_N"/>
    <property type="match status" value="1"/>
</dbReference>
<dbReference type="InterPro" id="IPR014291">
    <property type="entry name" value="SUF_FeS_clus_asmbl-assoc"/>
</dbReference>
<dbReference type="CDD" id="cd03217">
    <property type="entry name" value="ABC_FeS_Assembly"/>
    <property type="match status" value="1"/>
</dbReference>
<dbReference type="InterPro" id="IPR015424">
    <property type="entry name" value="PyrdxlP-dep_Trfase"/>
</dbReference>
<dbReference type="SUPFAM" id="SSF101960">
    <property type="entry name" value="Stabilizer of iron transporter SufD"/>
    <property type="match status" value="2"/>
</dbReference>
<dbReference type="Gene3D" id="3.40.50.300">
    <property type="entry name" value="P-loop containing nucleotide triphosphate hydrolases"/>
    <property type="match status" value="1"/>
</dbReference>
<dbReference type="InterPro" id="IPR003593">
    <property type="entry name" value="AAA+_ATPase"/>
</dbReference>
<evidence type="ECO:0000256" key="2">
    <source>
        <dbReference type="ARBA" id="ARBA00012239"/>
    </source>
</evidence>
<dbReference type="NCBIfam" id="TIGR01978">
    <property type="entry name" value="sufC"/>
    <property type="match status" value="1"/>
</dbReference>
<dbReference type="NCBIfam" id="TIGR01979">
    <property type="entry name" value="sufS"/>
    <property type="match status" value="1"/>
</dbReference>
<dbReference type="InterPro" id="IPR010753">
    <property type="entry name" value="DUF1330"/>
</dbReference>
<dbReference type="SUPFAM" id="SSF52540">
    <property type="entry name" value="P-loop containing nucleoside triphosphate hydrolases"/>
    <property type="match status" value="1"/>
</dbReference>
<dbReference type="PROSITE" id="PS00595">
    <property type="entry name" value="AA_TRANSFER_CLASS_5"/>
    <property type="match status" value="1"/>
</dbReference>
<evidence type="ECO:0000256" key="4">
    <source>
        <dbReference type="ARBA" id="ARBA00022840"/>
    </source>
</evidence>
<dbReference type="Pfam" id="PF00266">
    <property type="entry name" value="Aminotran_5"/>
    <property type="match status" value="1"/>
</dbReference>
<evidence type="ECO:0000313" key="10">
    <source>
        <dbReference type="Proteomes" id="UP001642464"/>
    </source>
</evidence>
<dbReference type="InterPro" id="IPR010970">
    <property type="entry name" value="Cys_dSase_SufS"/>
</dbReference>
<keyword evidence="10" id="KW-1185">Reference proteome</keyword>
<dbReference type="Pfam" id="PF07045">
    <property type="entry name" value="DUF1330"/>
    <property type="match status" value="1"/>
</dbReference>
<dbReference type="InterPro" id="IPR045595">
    <property type="entry name" value="SufBD_N"/>
</dbReference>
<dbReference type="Proteomes" id="UP001642464">
    <property type="component" value="Unassembled WGS sequence"/>
</dbReference>
<dbReference type="SUPFAM" id="SSF117916">
    <property type="entry name" value="Fe-S cluster assembly (FSCA) domain-like"/>
    <property type="match status" value="1"/>
</dbReference>
<dbReference type="InterPro" id="IPR017871">
    <property type="entry name" value="ABC_transporter-like_CS"/>
</dbReference>
<dbReference type="InterPro" id="IPR002744">
    <property type="entry name" value="MIP18-like"/>
</dbReference>
<name>A0ABP0LK72_9DINO</name>
<evidence type="ECO:0000256" key="3">
    <source>
        <dbReference type="ARBA" id="ARBA00022741"/>
    </source>
</evidence>
<dbReference type="Gene3D" id="2.60.120.10">
    <property type="entry name" value="Jelly Rolls"/>
    <property type="match status" value="1"/>
</dbReference>
<dbReference type="InterPro" id="IPR055346">
    <property type="entry name" value="Fe-S_cluster_assembly_SufBD"/>
</dbReference>
<feature type="domain" description="ABC transporter" evidence="8">
    <location>
        <begin position="707"/>
        <end position="959"/>
    </location>
</feature>
<dbReference type="CDD" id="cd02224">
    <property type="entry name" value="cupin_SPO2919-like"/>
    <property type="match status" value="1"/>
</dbReference>
<evidence type="ECO:0000256" key="5">
    <source>
        <dbReference type="ARBA" id="ARBA00022898"/>
    </source>
</evidence>
<keyword evidence="4" id="KW-0067">ATP-binding</keyword>
<dbReference type="SUPFAM" id="SSF51182">
    <property type="entry name" value="RmlC-like cupins"/>
    <property type="match status" value="2"/>
</dbReference>
<dbReference type="Pfam" id="PF00005">
    <property type="entry name" value="ABC_tran"/>
    <property type="match status" value="1"/>
</dbReference>
<dbReference type="Pfam" id="PF01458">
    <property type="entry name" value="SUFBD_core"/>
    <property type="match status" value="2"/>
</dbReference>
<dbReference type="EMBL" id="CAXAMM010016668">
    <property type="protein sequence ID" value="CAK9039550.1"/>
    <property type="molecule type" value="Genomic_DNA"/>
</dbReference>
<dbReference type="SUPFAM" id="SSF53383">
    <property type="entry name" value="PLP-dependent transferases"/>
    <property type="match status" value="1"/>
</dbReference>
<proteinExistence type="inferred from homology"/>
<dbReference type="PANTHER" id="PTHR30508:SF1">
    <property type="entry name" value="UPF0051 PROTEIN ABCI8, CHLOROPLASTIC-RELATED"/>
    <property type="match status" value="1"/>
</dbReference>
<protein>
    <recommendedName>
        <fullName evidence="2">cysteine desulfurase</fullName>
        <ecNumber evidence="2">2.8.1.7</ecNumber>
    </recommendedName>
</protein>
<dbReference type="InterPro" id="IPR015422">
    <property type="entry name" value="PyrdxlP-dep_Trfase_small"/>
</dbReference>
<reference evidence="9 10" key="1">
    <citation type="submission" date="2024-02" db="EMBL/GenBank/DDBJ databases">
        <authorList>
            <person name="Chen Y."/>
            <person name="Shah S."/>
            <person name="Dougan E. K."/>
            <person name="Thang M."/>
            <person name="Chan C."/>
        </authorList>
    </citation>
    <scope>NUCLEOTIDE SEQUENCE [LARGE SCALE GENOMIC DNA]</scope>
</reference>
<dbReference type="PROSITE" id="PS50893">
    <property type="entry name" value="ABC_TRANSPORTER_2"/>
    <property type="match status" value="1"/>
</dbReference>
<dbReference type="Gene3D" id="3.30.300.130">
    <property type="entry name" value="Fe-S cluster assembly (FSCA)"/>
    <property type="match status" value="1"/>
</dbReference>
<dbReference type="InterPro" id="IPR011051">
    <property type="entry name" value="RmlC_Cupin_sf"/>
</dbReference>
<evidence type="ECO:0000256" key="1">
    <source>
        <dbReference type="ARBA" id="ARBA00001933"/>
    </source>
</evidence>
<dbReference type="SMART" id="SM00382">
    <property type="entry name" value="AAA"/>
    <property type="match status" value="1"/>
</dbReference>
<comment type="catalytic activity">
    <reaction evidence="7">
        <text>(sulfur carrier)-H + L-cysteine = (sulfur carrier)-SH + L-alanine</text>
        <dbReference type="Rhea" id="RHEA:43892"/>
        <dbReference type="Rhea" id="RHEA-COMP:14737"/>
        <dbReference type="Rhea" id="RHEA-COMP:14739"/>
        <dbReference type="ChEBI" id="CHEBI:29917"/>
        <dbReference type="ChEBI" id="CHEBI:35235"/>
        <dbReference type="ChEBI" id="CHEBI:57972"/>
        <dbReference type="ChEBI" id="CHEBI:64428"/>
        <dbReference type="EC" id="2.8.1.7"/>
    </reaction>
</comment>
<dbReference type="EC" id="2.8.1.7" evidence="2"/>
<keyword evidence="3" id="KW-0547">Nucleotide-binding</keyword>
<dbReference type="NCBIfam" id="TIGR01980">
    <property type="entry name" value="sufB"/>
    <property type="match status" value="1"/>
</dbReference>
<dbReference type="InterPro" id="IPR000825">
    <property type="entry name" value="SUF_FeS_clus_asmbl_SufBD_core"/>
</dbReference>
<dbReference type="NCBIfam" id="TIGR02945">
    <property type="entry name" value="SUF_assoc"/>
    <property type="match status" value="1"/>
</dbReference>
<dbReference type="InterPro" id="IPR000192">
    <property type="entry name" value="Aminotrans_V_dom"/>
</dbReference>
<dbReference type="InterPro" id="IPR013096">
    <property type="entry name" value="Cupin_2"/>
</dbReference>
<dbReference type="InterPro" id="IPR034904">
    <property type="entry name" value="FSCA_dom_sf"/>
</dbReference>
<evidence type="ECO:0000256" key="6">
    <source>
        <dbReference type="ARBA" id="ARBA00043967"/>
    </source>
</evidence>
<evidence type="ECO:0000256" key="7">
    <source>
        <dbReference type="ARBA" id="ARBA00050776"/>
    </source>
</evidence>
<evidence type="ECO:0000313" key="9">
    <source>
        <dbReference type="EMBL" id="CAK9039550.1"/>
    </source>
</evidence>
<comment type="cofactor">
    <cofactor evidence="1">
        <name>pyridoxal 5'-phosphate</name>
        <dbReference type="ChEBI" id="CHEBI:597326"/>
    </cofactor>
</comment>
<dbReference type="InterPro" id="IPR020578">
    <property type="entry name" value="Aminotrans_V_PyrdxlP_BS"/>
</dbReference>
<keyword evidence="5" id="KW-0663">Pyridoxal phosphate</keyword>
<gene>
    <name evidence="9" type="ORF">SCF082_LOCUS23150</name>
</gene>
<sequence length="1676" mass="183627">MDVFVKFKGKMLAADFNPKVVDGEWDMDRLVLMSFPDEESLMAWITSKEYQAISADRKAGADTIALMAQGIESLETYKYGFTTDIESVKAPKGLNEDTVRFISAKKEEPEWLLEWRLEAFHRWLTMEEPTWAMVDYPEIDYQDAYYYAEPKSGAKYESLDDVPPEILADFEKLGIPLREAEVLLGVEGAGTSPGDARTHQDAANGAGSKVAVDAVFDSVSVATTFKKELEKAGVIFMSISEAVREHPELVKKYLGTVVPTSDNFFATLNSAVFSDGTFVYVPEGVRCPMELSTYFRINEANTGQFERTLIVAAPGSYVSYLEGCTAPMRDENQLHAAVVELVVEDDAEIKYSTVQNWYPGDKDGKGGIYNFVTKRADCRGVNSKVSWTQVETGSAVTWKYPSCVLKGDNSQGEFYSIAITNNHQQADTGTKMIHLGKNTKSRVISKGISAGQSNSTYRGISFFIANSAAFRKRNQLRFSLMRQLGGECRVMKKPVLNINDAEFMDFGSPNGKFQAKLGRLGPAIGAEKLGAMLTVVEPGKRAFPFHAHHAIEELFFIIEGSGEYRFGEETYAVAKGDLLAAPTGGANRAHQIVNTGQETLKYLAVSTMDNLDIVEYPDSDKYLAFASEDGSPQTARMRVIGRQDAQVGYFDGWKGEQVCELLQETEQLRVLRCTFPPGVGHERHYHTAHFGYVIEGGLMRITDGGGTREQEFAAGVTWTSDGVEWHEALNIGLSLDVPAGEVHAIMGPNGSGKSTLSYTVAGREDYEATDGEVTLNDESILDLSPDERAAKGLFLSFQHPMEIPGVQTMTFIRTAVNAQRRARGEDEISAADFIRLIREKGKLVGLNDAKLKRPFNVGFSGGEKKRMEMLQMAMFEPQFAIMDETDSGLDIDALKMVGEVVNALRGPDRGFLVITHYQRLLEYIKPDAVHVLADGRIVKSGGLDLAAELEKSGYDQFIEVGSSLTVIETFEGHAPYHSTLFHMGVRDGAVFNRYVLHDVDAETIGHGFFEATIGENARFRQASLSTGSRLSRHETQLLYPSVGASSDIYSAALVSTDRHADFTSNVRHEGEGCVTRQLHKGVATDRGRNVFQGKFLVERSAQKTDAQMTANALLLSDGAEANHKPELEIYADDVECAHGSTSGALDDDALFYLRQRGLSEQEARALLIEAFVGEAIDNVDNDGFPILQRAAYGKRLVYLDNAASAQKPQAVIDAMTRAMEYSYANVHRGLHLLSNEATAAFENARKTAARFLNAASDDEIIFTSGGTDAFNLVSYALGANEIGEGDEIILSLMEHHSNIVPWHLLRERKGVVLKWLDVSEDGEIDLDAYRAMFTSHTKLVAVSHMSNVLGALTPAKDMTRIAHEHGVKILFDGCQGAVHGVVDVQDIGCDFYVMTGHKLYGPTGIGVLYGKMSALKNLPPFKGGGEMIDIVTTGTVTYNDPPHRFEAGTPPILEAIGLGAALAWMKEKGVDAIAAHEARLRDHALEELAKLNFVRVYGRAGDKAPIIAFTVEGAHPHDISAILDRTGVAVRAGHHCAQPLMKHLGVSATARASFAAYNTHEDAQTSGAASIPEEELARITADVIKGLKSVYDPEIPVDIYELGLIYKVDLSDDRLLTVDMTLTAPGCPVAGEMPGWVEGAVRGIEGVEDVKVEMTFDPPWTPEKMSDEAKLELGWL</sequence>
<dbReference type="InterPro" id="IPR027417">
    <property type="entry name" value="P-loop_NTPase"/>
</dbReference>
<dbReference type="InterPro" id="IPR014710">
    <property type="entry name" value="RmlC-like_jellyroll"/>
</dbReference>
<dbReference type="Pfam" id="PF01883">
    <property type="entry name" value="FeS_assembly_P"/>
    <property type="match status" value="1"/>
</dbReference>
<dbReference type="InterPro" id="IPR015421">
    <property type="entry name" value="PyrdxlP-dep_Trfase_major"/>
</dbReference>
<dbReference type="CDD" id="cd06453">
    <property type="entry name" value="SufS_like"/>
    <property type="match status" value="1"/>
</dbReference>
<dbReference type="InterPro" id="IPR010230">
    <property type="entry name" value="FeS-cluster_ATPase_SufC"/>
</dbReference>
<comment type="caution">
    <text evidence="9">The sequence shown here is derived from an EMBL/GenBank/DDBJ whole genome shotgun (WGS) entry which is preliminary data.</text>
</comment>
<dbReference type="InterPro" id="IPR011008">
    <property type="entry name" value="Dimeric_a/b-barrel"/>
</dbReference>
<evidence type="ECO:0000259" key="8">
    <source>
        <dbReference type="PROSITE" id="PS50893"/>
    </source>
</evidence>
<dbReference type="InterPro" id="IPR003439">
    <property type="entry name" value="ABC_transporter-like_ATP-bd"/>
</dbReference>
<dbReference type="PROSITE" id="PS00211">
    <property type="entry name" value="ABC_TRANSPORTER_1"/>
    <property type="match status" value="1"/>
</dbReference>
<dbReference type="Pfam" id="PF07883">
    <property type="entry name" value="Cupin_2"/>
    <property type="match status" value="1"/>
</dbReference>